<feature type="transmembrane region" description="Helical" evidence="6">
    <location>
        <begin position="354"/>
        <end position="373"/>
    </location>
</feature>
<accession>A0A6G1IHC1</accession>
<keyword evidence="3 6" id="KW-1133">Transmembrane helix</keyword>
<feature type="transmembrane region" description="Helical" evidence="6">
    <location>
        <begin position="122"/>
        <end position="141"/>
    </location>
</feature>
<evidence type="ECO:0000256" key="4">
    <source>
        <dbReference type="ARBA" id="ARBA00023136"/>
    </source>
</evidence>
<feature type="transmembrane region" description="Helical" evidence="6">
    <location>
        <begin position="305"/>
        <end position="325"/>
    </location>
</feature>
<proteinExistence type="predicted"/>
<dbReference type="AlphaFoldDB" id="A0A6G1IHC1"/>
<evidence type="ECO:0008006" key="9">
    <source>
        <dbReference type="Google" id="ProtNLM"/>
    </source>
</evidence>
<feature type="transmembrane region" description="Helical" evidence="6">
    <location>
        <begin position="38"/>
        <end position="60"/>
    </location>
</feature>
<feature type="transmembrane region" description="Helical" evidence="6">
    <location>
        <begin position="200"/>
        <end position="222"/>
    </location>
</feature>
<feature type="transmembrane region" description="Helical" evidence="6">
    <location>
        <begin position="80"/>
        <end position="102"/>
    </location>
</feature>
<evidence type="ECO:0000256" key="6">
    <source>
        <dbReference type="SAM" id="Phobius"/>
    </source>
</evidence>
<dbReference type="PANTHER" id="PTHR23507:SF1">
    <property type="entry name" value="FI18259P1-RELATED"/>
    <property type="match status" value="1"/>
</dbReference>
<gene>
    <name evidence="7" type="ORF">K458DRAFT_396191</name>
</gene>
<dbReference type="Proteomes" id="UP000799291">
    <property type="component" value="Unassembled WGS sequence"/>
</dbReference>
<evidence type="ECO:0000313" key="7">
    <source>
        <dbReference type="EMBL" id="KAF2677299.1"/>
    </source>
</evidence>
<reference evidence="7" key="1">
    <citation type="journal article" date="2020" name="Stud. Mycol.">
        <title>101 Dothideomycetes genomes: a test case for predicting lifestyles and emergence of pathogens.</title>
        <authorList>
            <person name="Haridas S."/>
            <person name="Albert R."/>
            <person name="Binder M."/>
            <person name="Bloem J."/>
            <person name="Labutti K."/>
            <person name="Salamov A."/>
            <person name="Andreopoulos B."/>
            <person name="Baker S."/>
            <person name="Barry K."/>
            <person name="Bills G."/>
            <person name="Bluhm B."/>
            <person name="Cannon C."/>
            <person name="Castanera R."/>
            <person name="Culley D."/>
            <person name="Daum C."/>
            <person name="Ezra D."/>
            <person name="Gonzalez J."/>
            <person name="Henrissat B."/>
            <person name="Kuo A."/>
            <person name="Liang C."/>
            <person name="Lipzen A."/>
            <person name="Lutzoni F."/>
            <person name="Magnuson J."/>
            <person name="Mondo S."/>
            <person name="Nolan M."/>
            <person name="Ohm R."/>
            <person name="Pangilinan J."/>
            <person name="Park H.-J."/>
            <person name="Ramirez L."/>
            <person name="Alfaro M."/>
            <person name="Sun H."/>
            <person name="Tritt A."/>
            <person name="Yoshinaga Y."/>
            <person name="Zwiers L.-H."/>
            <person name="Turgeon B."/>
            <person name="Goodwin S."/>
            <person name="Spatafora J."/>
            <person name="Crous P."/>
            <person name="Grigoriev I."/>
        </authorList>
    </citation>
    <scope>NUCLEOTIDE SEQUENCE</scope>
    <source>
        <strain evidence="7">CBS 122367</strain>
    </source>
</reference>
<evidence type="ECO:0000256" key="2">
    <source>
        <dbReference type="ARBA" id="ARBA00022692"/>
    </source>
</evidence>
<name>A0A6G1IHC1_9PLEO</name>
<evidence type="ECO:0000256" key="5">
    <source>
        <dbReference type="SAM" id="MobiDB-lite"/>
    </source>
</evidence>
<keyword evidence="2 6" id="KW-0812">Transmembrane</keyword>
<feature type="transmembrane region" description="Helical" evidence="6">
    <location>
        <begin position="443"/>
        <end position="466"/>
    </location>
</feature>
<feature type="transmembrane region" description="Helical" evidence="6">
    <location>
        <begin position="416"/>
        <end position="437"/>
    </location>
</feature>
<evidence type="ECO:0000256" key="1">
    <source>
        <dbReference type="ARBA" id="ARBA00004141"/>
    </source>
</evidence>
<feature type="transmembrane region" description="Helical" evidence="6">
    <location>
        <begin position="379"/>
        <end position="404"/>
    </location>
</feature>
<dbReference type="OrthoDB" id="5425648at2759"/>
<evidence type="ECO:0000256" key="3">
    <source>
        <dbReference type="ARBA" id="ARBA00022989"/>
    </source>
</evidence>
<dbReference type="CDD" id="cd06174">
    <property type="entry name" value="MFS"/>
    <property type="match status" value="1"/>
</dbReference>
<organism evidence="7 8">
    <name type="scientific">Lentithecium fluviatile CBS 122367</name>
    <dbReference type="NCBI Taxonomy" id="1168545"/>
    <lineage>
        <taxon>Eukaryota</taxon>
        <taxon>Fungi</taxon>
        <taxon>Dikarya</taxon>
        <taxon>Ascomycota</taxon>
        <taxon>Pezizomycotina</taxon>
        <taxon>Dothideomycetes</taxon>
        <taxon>Pleosporomycetidae</taxon>
        <taxon>Pleosporales</taxon>
        <taxon>Massarineae</taxon>
        <taxon>Lentitheciaceae</taxon>
        <taxon>Lentithecium</taxon>
    </lineage>
</organism>
<keyword evidence="4 6" id="KW-0472">Membrane</keyword>
<sequence>MVASSTHSADEGASLLHHDGTPAPQEGAPKPDGSRPEYFLPIALLAALAMSSTAATSYYAYATLMCHDPAQCEGAEKSRYAGTIAITTSVANIAGVMALGHLQKFSIRNSKLGLLLWMLTRSMSAVMLLVGVTTSSVIVALSGRIFEGLASDNLLHYVLNSTYSRSEDRAKTSSLIGYSLALYLAGISISPFVAGLFGNFAISFFIAIGIFAIAIAYLQAFVPTPGPTARKDLAVDRHEEHRSSKVVAKFARTVLTPLDSFYRHPSTLFVGLSLFAYNTVQSYMFNALLVHTSIHFHFVGRENGILISIAHVVAAFYIILNLYIIPKITERFWTQDSPSDPTQTCAETSARDTILGLLSLVVEILSLVEIGFAKTPAQIYAFTAMLALSLPAPSFIKAAFVAYFEGEAKSKGLASLAAMETLGSVLGPIILGGVQSLSSLDTIVFFVAAALAGVSAILFGAGISIMRSVERMN</sequence>
<feature type="region of interest" description="Disordered" evidence="5">
    <location>
        <begin position="1"/>
        <end position="33"/>
    </location>
</feature>
<comment type="subcellular location">
    <subcellularLocation>
        <location evidence="1">Membrane</location>
        <topology evidence="1">Multi-pass membrane protein</topology>
    </subcellularLocation>
</comment>
<dbReference type="PANTHER" id="PTHR23507">
    <property type="entry name" value="ZGC:174356"/>
    <property type="match status" value="1"/>
</dbReference>
<keyword evidence="8" id="KW-1185">Reference proteome</keyword>
<dbReference type="EMBL" id="MU005624">
    <property type="protein sequence ID" value="KAF2677299.1"/>
    <property type="molecule type" value="Genomic_DNA"/>
</dbReference>
<feature type="transmembrane region" description="Helical" evidence="6">
    <location>
        <begin position="267"/>
        <end position="285"/>
    </location>
</feature>
<dbReference type="Gene3D" id="1.20.1250.20">
    <property type="entry name" value="MFS general substrate transporter like domains"/>
    <property type="match status" value="1"/>
</dbReference>
<protein>
    <recommendedName>
        <fullName evidence="9">MFS general substrate transporter</fullName>
    </recommendedName>
</protein>
<evidence type="ECO:0000313" key="8">
    <source>
        <dbReference type="Proteomes" id="UP000799291"/>
    </source>
</evidence>
<dbReference type="GO" id="GO:0022857">
    <property type="term" value="F:transmembrane transporter activity"/>
    <property type="evidence" value="ECO:0007669"/>
    <property type="project" value="TreeGrafter"/>
</dbReference>
<dbReference type="GO" id="GO:0016020">
    <property type="term" value="C:membrane"/>
    <property type="evidence" value="ECO:0007669"/>
    <property type="project" value="UniProtKB-SubCell"/>
</dbReference>
<dbReference type="InterPro" id="IPR036259">
    <property type="entry name" value="MFS_trans_sf"/>
</dbReference>
<feature type="transmembrane region" description="Helical" evidence="6">
    <location>
        <begin position="175"/>
        <end position="194"/>
    </location>
</feature>
<dbReference type="SUPFAM" id="SSF103473">
    <property type="entry name" value="MFS general substrate transporter"/>
    <property type="match status" value="1"/>
</dbReference>